<gene>
    <name evidence="1" type="ORF">EJC50_29415</name>
</gene>
<dbReference type="KEGG" id="palb:EJC50_29415"/>
<dbReference type="AlphaFoldDB" id="A0A3Q8X9D1"/>
<accession>A0A3Q8X9D1</accession>
<organism evidence="1 2">
    <name type="scientific">Paenibacillus albus</name>
    <dbReference type="NCBI Taxonomy" id="2495582"/>
    <lineage>
        <taxon>Bacteria</taxon>
        <taxon>Bacillati</taxon>
        <taxon>Bacillota</taxon>
        <taxon>Bacilli</taxon>
        <taxon>Bacillales</taxon>
        <taxon>Paenibacillaceae</taxon>
        <taxon>Paenibacillus</taxon>
    </lineage>
</organism>
<dbReference type="RefSeq" id="WP_126019801.1">
    <property type="nucleotide sequence ID" value="NZ_CP034437.1"/>
</dbReference>
<reference evidence="2" key="1">
    <citation type="submission" date="2018-12" db="EMBL/GenBank/DDBJ databases">
        <title>Genome sequence of Peanibacillus sp.</title>
        <authorList>
            <person name="Subramani G."/>
            <person name="Srinivasan S."/>
            <person name="Kim M.K."/>
        </authorList>
    </citation>
    <scope>NUCLEOTIDE SEQUENCE [LARGE SCALE GENOMIC DNA]</scope>
    <source>
        <strain evidence="2">18JY67-1</strain>
    </source>
</reference>
<name>A0A3Q8X9D1_9BACL</name>
<proteinExistence type="predicted"/>
<evidence type="ECO:0000313" key="1">
    <source>
        <dbReference type="EMBL" id="AZN43350.1"/>
    </source>
</evidence>
<keyword evidence="2" id="KW-1185">Reference proteome</keyword>
<sequence>MADGGCPEAVTAGTYYERKRPSLKGSYQILGLVPKNLVEWLDKCSLVVILCIEPTWYSIIKELIIHTTEELIVKRLFMFAIVFILAISFCSSSISAADNTGSDLTFQTRARIDFKLLSGDTLKTAWKLPKPGEVSYDVIDGNLRLSSNLEATGIWYANTIKTFAISPDTWYKIELDGGVQSGALSAFIFFEGYTADGTKVQTEYFNSDAKYFAIKTASNVTRFRIGIRLAGAGELSVNKFTLYEVKSNSYSLDWGTNKVQILNYLKTVDMSKLLKNYNVLLPGPLNKDYISSANQILNEGEIQLYTLGEFTLGNGWASSENDSYKRLLHGHFSYQTSLKRTQQRGTKRI</sequence>
<evidence type="ECO:0000313" key="2">
    <source>
        <dbReference type="Proteomes" id="UP000272528"/>
    </source>
</evidence>
<protein>
    <submittedName>
        <fullName evidence="1">Uncharacterized protein</fullName>
    </submittedName>
</protein>
<dbReference type="Proteomes" id="UP000272528">
    <property type="component" value="Chromosome"/>
</dbReference>
<dbReference type="EMBL" id="CP034437">
    <property type="protein sequence ID" value="AZN43350.1"/>
    <property type="molecule type" value="Genomic_DNA"/>
</dbReference>